<dbReference type="CDD" id="cd14014">
    <property type="entry name" value="STKc_PknB_like"/>
    <property type="match status" value="1"/>
</dbReference>
<dbReference type="PANTHER" id="PTHR43289">
    <property type="entry name" value="MITOGEN-ACTIVATED PROTEIN KINASE KINASE KINASE 20-RELATED"/>
    <property type="match status" value="1"/>
</dbReference>
<evidence type="ECO:0000256" key="7">
    <source>
        <dbReference type="SAM" id="Phobius"/>
    </source>
</evidence>
<dbReference type="Pfam" id="PF00069">
    <property type="entry name" value="Pkinase"/>
    <property type="match status" value="1"/>
</dbReference>
<feature type="transmembrane region" description="Helical" evidence="7">
    <location>
        <begin position="692"/>
        <end position="710"/>
    </location>
</feature>
<evidence type="ECO:0000256" key="6">
    <source>
        <dbReference type="SAM" id="MobiDB-lite"/>
    </source>
</evidence>
<feature type="region of interest" description="Disordered" evidence="6">
    <location>
        <begin position="57"/>
        <end position="92"/>
    </location>
</feature>
<gene>
    <name evidence="9" type="primary">prkC_2</name>
    <name evidence="9" type="ORF">FF011L_01060</name>
</gene>
<keyword evidence="4 5" id="KW-0067">ATP-binding</keyword>
<feature type="transmembrane region" description="Helical" evidence="7">
    <location>
        <begin position="527"/>
        <end position="544"/>
    </location>
</feature>
<dbReference type="Proteomes" id="UP000320672">
    <property type="component" value="Chromosome"/>
</dbReference>
<dbReference type="KEGG" id="rml:FF011L_01060"/>
<dbReference type="AlphaFoldDB" id="A0A517M9B1"/>
<dbReference type="Gene3D" id="1.10.510.10">
    <property type="entry name" value="Transferase(Phosphotransferase) domain 1"/>
    <property type="match status" value="1"/>
</dbReference>
<dbReference type="SUPFAM" id="SSF56112">
    <property type="entry name" value="Protein kinase-like (PK-like)"/>
    <property type="match status" value="1"/>
</dbReference>
<dbReference type="InterPro" id="IPR011009">
    <property type="entry name" value="Kinase-like_dom_sf"/>
</dbReference>
<feature type="transmembrane region" description="Helical" evidence="7">
    <location>
        <begin position="432"/>
        <end position="465"/>
    </location>
</feature>
<dbReference type="SMART" id="SM00220">
    <property type="entry name" value="S_TKc"/>
    <property type="match status" value="1"/>
</dbReference>
<dbReference type="PROSITE" id="PS50011">
    <property type="entry name" value="PROTEIN_KINASE_DOM"/>
    <property type="match status" value="1"/>
</dbReference>
<evidence type="ECO:0000256" key="1">
    <source>
        <dbReference type="ARBA" id="ARBA00022679"/>
    </source>
</evidence>
<protein>
    <submittedName>
        <fullName evidence="9">Serine/threonine-protein kinase PrkC</fullName>
        <ecNumber evidence="9">2.7.11.1</ecNumber>
    </submittedName>
</protein>
<dbReference type="RefSeq" id="WP_246109646.1">
    <property type="nucleotide sequence ID" value="NZ_CP036262.1"/>
</dbReference>
<sequence length="720" mass="78311">MSRSPKDPQRAEFSAPTTDSVSAVNGSGIDHDLNKNHLQRENPVMAALAGTLDRGRRLFGRPNAADTPTSAFDNTPSDSASSPPIPTAPKMHFTYASGSSPLPRYTIRRGVGIGGFGEVYFAVSEAGKEVAIKRIQRNLDVELRGVSHCLNLKHPNLVSLFDVCRDDQDQAWVIMEYIAGPNLREVLDQHPQGLPEEEVRRCLVGLASGIAYLHDSGLVHRDLKPGNVFDDAGIIKIGDYGLSKFISASRRGGHTESVGTFHYMAPEVGRGEYGREIDIYALGVILCELLTGRVPFDGESSHEIVMKHLTAQPDLEGIASPYREVIKSALEKDPRNRPQSIAQMLKPLGLQIDTFGSGTPATMPSSLGSTSSPAESKQDPILARLASPPAAPGASAEKPIREEPLARAIRGSLTDLARWWESLESYPGTRIAMMFMIVALVVINTGWLVPLLTFVAIFYVPYYIIRHLVLGIRQQPSYAEAHQLAVARAQIPRPLSAGQWRQQKRIELASKRSLTRMTELSGSWTKAIFWTAILGVVGTMIGLRDADLSAENIAPYALTAVTIGFAALALLGMGKLWERGEGEPLSRRLVLAGVGIIVGSFAYVASEYLLLPIGGTALSADVADNLPQNLYTNEGVPRLAAMMAHFALLMGAVGWWKNTDPLRKRRLSVWTVAVAVVFEWAISLALPIPQPWGILVAGGIAIVLQLASPWENRHQEMQVS</sequence>
<evidence type="ECO:0000313" key="10">
    <source>
        <dbReference type="Proteomes" id="UP000320672"/>
    </source>
</evidence>
<feature type="binding site" evidence="5">
    <location>
        <position position="133"/>
    </location>
    <ligand>
        <name>ATP</name>
        <dbReference type="ChEBI" id="CHEBI:30616"/>
    </ligand>
</feature>
<dbReference type="PROSITE" id="PS00107">
    <property type="entry name" value="PROTEIN_KINASE_ATP"/>
    <property type="match status" value="1"/>
</dbReference>
<feature type="compositionally biased region" description="Polar residues" evidence="6">
    <location>
        <begin position="66"/>
        <end position="82"/>
    </location>
</feature>
<reference evidence="9 10" key="1">
    <citation type="submission" date="2019-02" db="EMBL/GenBank/DDBJ databases">
        <title>Deep-cultivation of Planctomycetes and their phenomic and genomic characterization uncovers novel biology.</title>
        <authorList>
            <person name="Wiegand S."/>
            <person name="Jogler M."/>
            <person name="Boedeker C."/>
            <person name="Pinto D."/>
            <person name="Vollmers J."/>
            <person name="Rivas-Marin E."/>
            <person name="Kohn T."/>
            <person name="Peeters S.H."/>
            <person name="Heuer A."/>
            <person name="Rast P."/>
            <person name="Oberbeckmann S."/>
            <person name="Bunk B."/>
            <person name="Jeske O."/>
            <person name="Meyerdierks A."/>
            <person name="Storesund J.E."/>
            <person name="Kallscheuer N."/>
            <person name="Luecker S."/>
            <person name="Lage O.M."/>
            <person name="Pohl T."/>
            <person name="Merkel B.J."/>
            <person name="Hornburger P."/>
            <person name="Mueller R.-W."/>
            <person name="Bruemmer F."/>
            <person name="Labrenz M."/>
            <person name="Spormann A.M."/>
            <person name="Op den Camp H."/>
            <person name="Overmann J."/>
            <person name="Amann R."/>
            <person name="Jetten M.S.M."/>
            <person name="Mascher T."/>
            <person name="Medema M.H."/>
            <person name="Devos D.P."/>
            <person name="Kaster A.-K."/>
            <person name="Ovreas L."/>
            <person name="Rohde M."/>
            <person name="Galperin M.Y."/>
            <person name="Jogler C."/>
        </authorList>
    </citation>
    <scope>NUCLEOTIDE SEQUENCE [LARGE SCALE GENOMIC DNA]</scope>
    <source>
        <strain evidence="9 10">FF011L</strain>
    </source>
</reference>
<dbReference type="EC" id="2.7.11.1" evidence="9"/>
<feature type="region of interest" description="Disordered" evidence="6">
    <location>
        <begin position="1"/>
        <end position="40"/>
    </location>
</feature>
<evidence type="ECO:0000313" key="9">
    <source>
        <dbReference type="EMBL" id="QDS91377.1"/>
    </source>
</evidence>
<organism evidence="9 10">
    <name type="scientific">Roseimaritima multifibrata</name>
    <dbReference type="NCBI Taxonomy" id="1930274"/>
    <lineage>
        <taxon>Bacteria</taxon>
        <taxon>Pseudomonadati</taxon>
        <taxon>Planctomycetota</taxon>
        <taxon>Planctomycetia</taxon>
        <taxon>Pirellulales</taxon>
        <taxon>Pirellulaceae</taxon>
        <taxon>Roseimaritima</taxon>
    </lineage>
</organism>
<dbReference type="EMBL" id="CP036262">
    <property type="protein sequence ID" value="QDS91377.1"/>
    <property type="molecule type" value="Genomic_DNA"/>
</dbReference>
<dbReference type="GO" id="GO:0005524">
    <property type="term" value="F:ATP binding"/>
    <property type="evidence" value="ECO:0007669"/>
    <property type="project" value="UniProtKB-UniRule"/>
</dbReference>
<feature type="transmembrane region" description="Helical" evidence="7">
    <location>
        <begin position="667"/>
        <end position="686"/>
    </location>
</feature>
<feature type="compositionally biased region" description="Basic and acidic residues" evidence="6">
    <location>
        <begin position="1"/>
        <end position="10"/>
    </location>
</feature>
<feature type="compositionally biased region" description="Polar residues" evidence="6">
    <location>
        <begin position="15"/>
        <end position="25"/>
    </location>
</feature>
<keyword evidence="2 5" id="KW-0547">Nucleotide-binding</keyword>
<proteinExistence type="predicted"/>
<feature type="transmembrane region" description="Helical" evidence="7">
    <location>
        <begin position="556"/>
        <end position="577"/>
    </location>
</feature>
<keyword evidence="10" id="KW-1185">Reference proteome</keyword>
<keyword evidence="3 9" id="KW-0418">Kinase</keyword>
<dbReference type="InterPro" id="IPR000719">
    <property type="entry name" value="Prot_kinase_dom"/>
</dbReference>
<feature type="domain" description="Protein kinase" evidence="8">
    <location>
        <begin position="105"/>
        <end position="349"/>
    </location>
</feature>
<feature type="transmembrane region" description="Helical" evidence="7">
    <location>
        <begin position="589"/>
        <end position="615"/>
    </location>
</feature>
<accession>A0A517M9B1</accession>
<keyword evidence="7" id="KW-0472">Membrane</keyword>
<evidence type="ECO:0000256" key="3">
    <source>
        <dbReference type="ARBA" id="ARBA00022777"/>
    </source>
</evidence>
<dbReference type="GO" id="GO:0004674">
    <property type="term" value="F:protein serine/threonine kinase activity"/>
    <property type="evidence" value="ECO:0007669"/>
    <property type="project" value="UniProtKB-EC"/>
</dbReference>
<keyword evidence="7" id="KW-1133">Transmembrane helix</keyword>
<evidence type="ECO:0000256" key="5">
    <source>
        <dbReference type="PROSITE-ProRule" id="PRU10141"/>
    </source>
</evidence>
<evidence type="ECO:0000259" key="8">
    <source>
        <dbReference type="PROSITE" id="PS50011"/>
    </source>
</evidence>
<dbReference type="PANTHER" id="PTHR43289:SF6">
    <property type="entry name" value="SERINE_THREONINE-PROTEIN KINASE NEKL-3"/>
    <property type="match status" value="1"/>
</dbReference>
<dbReference type="InterPro" id="IPR017441">
    <property type="entry name" value="Protein_kinase_ATP_BS"/>
</dbReference>
<keyword evidence="7" id="KW-0812">Transmembrane</keyword>
<evidence type="ECO:0000256" key="4">
    <source>
        <dbReference type="ARBA" id="ARBA00022840"/>
    </source>
</evidence>
<keyword evidence="1 9" id="KW-0808">Transferase</keyword>
<name>A0A517M9B1_9BACT</name>
<feature type="transmembrane region" description="Helical" evidence="7">
    <location>
        <begin position="635"/>
        <end position="655"/>
    </location>
</feature>
<feature type="compositionally biased region" description="Basic and acidic residues" evidence="6">
    <location>
        <begin position="29"/>
        <end position="40"/>
    </location>
</feature>
<evidence type="ECO:0000256" key="2">
    <source>
        <dbReference type="ARBA" id="ARBA00022741"/>
    </source>
</evidence>